<keyword evidence="1" id="KW-0472">Membrane</keyword>
<evidence type="ECO:0000259" key="2">
    <source>
        <dbReference type="PROSITE" id="PS50801"/>
    </source>
</evidence>
<organism evidence="3 4">
    <name type="scientific">Micromonospora solifontis</name>
    <dbReference type="NCBI Taxonomy" id="2487138"/>
    <lineage>
        <taxon>Bacteria</taxon>
        <taxon>Bacillati</taxon>
        <taxon>Actinomycetota</taxon>
        <taxon>Actinomycetes</taxon>
        <taxon>Micromonosporales</taxon>
        <taxon>Micromonosporaceae</taxon>
        <taxon>Micromonospora</taxon>
    </lineage>
</organism>
<dbReference type="EMBL" id="RJLN01000036">
    <property type="protein sequence ID" value="RNL98409.1"/>
    <property type="molecule type" value="Genomic_DNA"/>
</dbReference>
<dbReference type="SUPFAM" id="SSF52091">
    <property type="entry name" value="SpoIIaa-like"/>
    <property type="match status" value="1"/>
</dbReference>
<protein>
    <submittedName>
        <fullName evidence="3">Anti-sigma factor antagonist</fullName>
    </submittedName>
</protein>
<feature type="transmembrane region" description="Helical" evidence="1">
    <location>
        <begin position="63"/>
        <end position="85"/>
    </location>
</feature>
<keyword evidence="1" id="KW-1133">Transmembrane helix</keyword>
<dbReference type="InterPro" id="IPR036513">
    <property type="entry name" value="STAS_dom_sf"/>
</dbReference>
<gene>
    <name evidence="3" type="ORF">EFE23_14720</name>
</gene>
<dbReference type="InterPro" id="IPR002645">
    <property type="entry name" value="STAS_dom"/>
</dbReference>
<evidence type="ECO:0000313" key="3">
    <source>
        <dbReference type="EMBL" id="RNL98409.1"/>
    </source>
</evidence>
<keyword evidence="1" id="KW-0812">Transmembrane</keyword>
<evidence type="ECO:0000256" key="1">
    <source>
        <dbReference type="SAM" id="Phobius"/>
    </source>
</evidence>
<dbReference type="CDD" id="cd07043">
    <property type="entry name" value="STAS_anti-anti-sigma_factors"/>
    <property type="match status" value="1"/>
</dbReference>
<keyword evidence="4" id="KW-1185">Reference proteome</keyword>
<comment type="caution">
    <text evidence="3">The sequence shown here is derived from an EMBL/GenBank/DDBJ whole genome shotgun (WGS) entry which is preliminary data.</text>
</comment>
<accession>A0ABX9WHE2</accession>
<name>A0ABX9WHE2_9ACTN</name>
<reference evidence="3 4" key="1">
    <citation type="submission" date="2018-11" db="EMBL/GenBank/DDBJ databases">
        <title>Micromonospora sp. PPF5-17, a new actinomycetes isolated from a hot spring soil.</title>
        <authorList>
            <person name="Thawai C."/>
        </authorList>
    </citation>
    <scope>NUCLEOTIDE SEQUENCE [LARGE SCALE GENOMIC DNA]</scope>
    <source>
        <strain evidence="3 4">PPF5-17</strain>
    </source>
</reference>
<dbReference type="PROSITE" id="PS50801">
    <property type="entry name" value="STAS"/>
    <property type="match status" value="1"/>
</dbReference>
<dbReference type="Gene3D" id="3.30.750.24">
    <property type="entry name" value="STAS domain"/>
    <property type="match status" value="1"/>
</dbReference>
<sequence length="122" mass="12791">MSVHHAPCFQPPDATTRAPLLSLAVVREGPAIVVEATGPLDLDTVGRLADVVDNLMASQPPPVLVLDLNGVSFFCAAGVTALLAARRRVAACGRTMVLRRPSRVTVAVLDMVGLGCEFTTID</sequence>
<evidence type="ECO:0000313" key="4">
    <source>
        <dbReference type="Proteomes" id="UP000280698"/>
    </source>
</evidence>
<dbReference type="Pfam" id="PF01740">
    <property type="entry name" value="STAS"/>
    <property type="match status" value="1"/>
</dbReference>
<feature type="domain" description="STAS" evidence="2">
    <location>
        <begin position="21"/>
        <end position="122"/>
    </location>
</feature>
<dbReference type="Proteomes" id="UP000280698">
    <property type="component" value="Unassembled WGS sequence"/>
</dbReference>
<proteinExistence type="predicted"/>
<dbReference type="RefSeq" id="WP_123241495.1">
    <property type="nucleotide sequence ID" value="NZ_JAAHBY010000036.1"/>
</dbReference>